<proteinExistence type="predicted"/>
<organism evidence="2 3">
    <name type="scientific">Plantactinospora siamensis</name>
    <dbReference type="NCBI Taxonomy" id="555372"/>
    <lineage>
        <taxon>Bacteria</taxon>
        <taxon>Bacillati</taxon>
        <taxon>Actinomycetota</taxon>
        <taxon>Actinomycetes</taxon>
        <taxon>Micromonosporales</taxon>
        <taxon>Micromonosporaceae</taxon>
        <taxon>Plantactinospora</taxon>
    </lineage>
</organism>
<keyword evidence="1" id="KW-1133">Transmembrane helix</keyword>
<keyword evidence="1" id="KW-0812">Transmembrane</keyword>
<protein>
    <submittedName>
        <fullName evidence="2">DUF6703 family protein</fullName>
    </submittedName>
</protein>
<feature type="transmembrane region" description="Helical" evidence="1">
    <location>
        <begin position="12"/>
        <end position="34"/>
    </location>
</feature>
<evidence type="ECO:0000313" key="2">
    <source>
        <dbReference type="EMBL" id="MFC0564499.1"/>
    </source>
</evidence>
<keyword evidence="1" id="KW-0472">Membrane</keyword>
<dbReference type="Pfam" id="PF20444">
    <property type="entry name" value="DUF6703"/>
    <property type="match status" value="1"/>
</dbReference>
<feature type="transmembrane region" description="Helical" evidence="1">
    <location>
        <begin position="40"/>
        <end position="60"/>
    </location>
</feature>
<dbReference type="Proteomes" id="UP001589894">
    <property type="component" value="Unassembled WGS sequence"/>
</dbReference>
<dbReference type="InterPro" id="IPR046549">
    <property type="entry name" value="DUF6703"/>
</dbReference>
<dbReference type="EMBL" id="JBHLUE010000006">
    <property type="protein sequence ID" value="MFC0564499.1"/>
    <property type="molecule type" value="Genomic_DNA"/>
</dbReference>
<evidence type="ECO:0000256" key="1">
    <source>
        <dbReference type="SAM" id="Phobius"/>
    </source>
</evidence>
<accession>A0ABV6NVQ0</accession>
<dbReference type="RefSeq" id="WP_377337537.1">
    <property type="nucleotide sequence ID" value="NZ_JBHLUE010000006.1"/>
</dbReference>
<reference evidence="2 3" key="1">
    <citation type="submission" date="2024-09" db="EMBL/GenBank/DDBJ databases">
        <authorList>
            <person name="Sun Q."/>
            <person name="Mori K."/>
        </authorList>
    </citation>
    <scope>NUCLEOTIDE SEQUENCE [LARGE SCALE GENOMIC DNA]</scope>
    <source>
        <strain evidence="2 3">TBRC 2205</strain>
    </source>
</reference>
<evidence type="ECO:0000313" key="3">
    <source>
        <dbReference type="Proteomes" id="UP001589894"/>
    </source>
</evidence>
<gene>
    <name evidence="2" type="ORF">ACFFHU_10175</name>
</gene>
<name>A0ABV6NVQ0_9ACTN</name>
<comment type="caution">
    <text evidence="2">The sequence shown here is derived from an EMBL/GenBank/DDBJ whole genome shotgun (WGS) entry which is preliminary data.</text>
</comment>
<feature type="transmembrane region" description="Helical" evidence="1">
    <location>
        <begin position="67"/>
        <end position="85"/>
    </location>
</feature>
<sequence>MQPTQPRFLARLARVNPTSVFLAALALVLAGLFAPGAVGGVLLLALAVGLGALLVTTWPVQPPNTRLLRLALLTGLLAVALIKIVG</sequence>
<keyword evidence="3" id="KW-1185">Reference proteome</keyword>